<dbReference type="EC" id="6.3.2.10" evidence="10 11"/>
<dbReference type="NCBIfam" id="TIGR01143">
    <property type="entry name" value="murF"/>
    <property type="match status" value="1"/>
</dbReference>
<evidence type="ECO:0000256" key="1">
    <source>
        <dbReference type="ARBA" id="ARBA00022490"/>
    </source>
</evidence>
<dbReference type="SUPFAM" id="SSF53623">
    <property type="entry name" value="MurD-like peptide ligases, catalytic domain"/>
    <property type="match status" value="1"/>
</dbReference>
<dbReference type="InterPro" id="IPR005863">
    <property type="entry name" value="UDP-N-AcMur_synth"/>
</dbReference>
<comment type="similarity">
    <text evidence="10">Belongs to the MurCDEF family. MurF subfamily.</text>
</comment>
<keyword evidence="6 10" id="KW-0133">Cell shape</keyword>
<name>A0A078KL54_9FIRM</name>
<dbReference type="Gene3D" id="3.40.1190.10">
    <property type="entry name" value="Mur-like, catalytic domain"/>
    <property type="match status" value="1"/>
</dbReference>
<evidence type="ECO:0000256" key="10">
    <source>
        <dbReference type="HAMAP-Rule" id="MF_02019"/>
    </source>
</evidence>
<protein>
    <recommendedName>
        <fullName evidence="10 11">UDP-N-acetylmuramoyl-tripeptide--D-alanyl-D-alanine ligase</fullName>
        <ecNumber evidence="10 11">6.3.2.10</ecNumber>
    </recommendedName>
    <alternativeName>
        <fullName evidence="10">D-alanyl-D-alanine-adding enzyme</fullName>
    </alternativeName>
</protein>
<dbReference type="KEGG" id="ccel:CCDG5_1317"/>
<evidence type="ECO:0000256" key="7">
    <source>
        <dbReference type="ARBA" id="ARBA00022984"/>
    </source>
</evidence>
<evidence type="ECO:0000256" key="9">
    <source>
        <dbReference type="ARBA" id="ARBA00023316"/>
    </source>
</evidence>
<comment type="catalytic activity">
    <reaction evidence="10 11">
        <text>D-alanyl-D-alanine + UDP-N-acetyl-alpha-D-muramoyl-L-alanyl-gamma-D-glutamyl-meso-2,6-diaminopimelate + ATP = UDP-N-acetyl-alpha-D-muramoyl-L-alanyl-gamma-D-glutamyl-meso-2,6-diaminopimeloyl-D-alanyl-D-alanine + ADP + phosphate + H(+)</text>
        <dbReference type="Rhea" id="RHEA:28374"/>
        <dbReference type="ChEBI" id="CHEBI:15378"/>
        <dbReference type="ChEBI" id="CHEBI:30616"/>
        <dbReference type="ChEBI" id="CHEBI:43474"/>
        <dbReference type="ChEBI" id="CHEBI:57822"/>
        <dbReference type="ChEBI" id="CHEBI:61386"/>
        <dbReference type="ChEBI" id="CHEBI:83905"/>
        <dbReference type="ChEBI" id="CHEBI:456216"/>
        <dbReference type="EC" id="6.3.2.10"/>
    </reaction>
</comment>
<keyword evidence="2 10" id="KW-0436">Ligase</keyword>
<evidence type="ECO:0000259" key="12">
    <source>
        <dbReference type="Pfam" id="PF01225"/>
    </source>
</evidence>
<proteinExistence type="inferred from homology"/>
<keyword evidence="4 10" id="KW-0547">Nucleotide-binding</keyword>
<dbReference type="EMBL" id="LM995447">
    <property type="protein sequence ID" value="CDZ24431.1"/>
    <property type="molecule type" value="Genomic_DNA"/>
</dbReference>
<comment type="subcellular location">
    <subcellularLocation>
        <location evidence="10 11">Cytoplasm</location>
    </subcellularLocation>
</comment>
<evidence type="ECO:0000256" key="6">
    <source>
        <dbReference type="ARBA" id="ARBA00022960"/>
    </source>
</evidence>
<dbReference type="Pfam" id="PF08245">
    <property type="entry name" value="Mur_ligase_M"/>
    <property type="match status" value="1"/>
</dbReference>
<evidence type="ECO:0000256" key="4">
    <source>
        <dbReference type="ARBA" id="ARBA00022741"/>
    </source>
</evidence>
<evidence type="ECO:0000313" key="16">
    <source>
        <dbReference type="Proteomes" id="UP000032431"/>
    </source>
</evidence>
<dbReference type="PANTHER" id="PTHR43024:SF1">
    <property type="entry name" value="UDP-N-ACETYLMURAMOYL-TRIPEPTIDE--D-ALANYL-D-ALANINE LIGASE"/>
    <property type="match status" value="1"/>
</dbReference>
<feature type="binding site" evidence="10">
    <location>
        <begin position="110"/>
        <end position="116"/>
    </location>
    <ligand>
        <name>ATP</name>
        <dbReference type="ChEBI" id="CHEBI:30616"/>
    </ligand>
</feature>
<dbReference type="HAMAP" id="MF_02019">
    <property type="entry name" value="MurF"/>
    <property type="match status" value="1"/>
</dbReference>
<comment type="function">
    <text evidence="10 11">Involved in cell wall formation. Catalyzes the final step in the synthesis of UDP-N-acetylmuramoyl-pentapeptide, the precursor of murein.</text>
</comment>
<keyword evidence="3 10" id="KW-0132">Cell division</keyword>
<keyword evidence="9 10" id="KW-0961">Cell wall biogenesis/degradation</keyword>
<evidence type="ECO:0000256" key="8">
    <source>
        <dbReference type="ARBA" id="ARBA00023306"/>
    </source>
</evidence>
<dbReference type="Gene3D" id="3.90.190.20">
    <property type="entry name" value="Mur ligase, C-terminal domain"/>
    <property type="match status" value="1"/>
</dbReference>
<keyword evidence="5 10" id="KW-0067">ATP-binding</keyword>
<dbReference type="InterPro" id="IPR036615">
    <property type="entry name" value="Mur_ligase_C_dom_sf"/>
</dbReference>
<dbReference type="STRING" id="29343.CCDG5_1317"/>
<dbReference type="InterPro" id="IPR013221">
    <property type="entry name" value="Mur_ligase_cen"/>
</dbReference>
<keyword evidence="1 10" id="KW-0963">Cytoplasm</keyword>
<gene>
    <name evidence="10" type="primary">murF</name>
    <name evidence="15" type="ORF">CCDG5_1317</name>
</gene>
<dbReference type="PATRIC" id="fig|29343.3.peg.1387"/>
<feature type="domain" description="Mur ligase central" evidence="14">
    <location>
        <begin position="108"/>
        <end position="297"/>
    </location>
</feature>
<dbReference type="GO" id="GO:0008766">
    <property type="term" value="F:UDP-N-acetylmuramoylalanyl-D-glutamyl-2,6-diaminopimelate-D-alanyl-D-alanine ligase activity"/>
    <property type="evidence" value="ECO:0007669"/>
    <property type="project" value="RHEA"/>
</dbReference>
<dbReference type="GO" id="GO:0008360">
    <property type="term" value="P:regulation of cell shape"/>
    <property type="evidence" value="ECO:0007669"/>
    <property type="project" value="UniProtKB-KW"/>
</dbReference>
<dbReference type="GO" id="GO:0005737">
    <property type="term" value="C:cytoplasm"/>
    <property type="evidence" value="ECO:0007669"/>
    <property type="project" value="UniProtKB-SubCell"/>
</dbReference>
<dbReference type="GO" id="GO:0005524">
    <property type="term" value="F:ATP binding"/>
    <property type="evidence" value="ECO:0007669"/>
    <property type="project" value="UniProtKB-UniRule"/>
</dbReference>
<dbReference type="UniPathway" id="UPA00219"/>
<reference evidence="16" key="1">
    <citation type="submission" date="2014-07" db="EMBL/GenBank/DDBJ databases">
        <authorList>
            <person name="Wibberg D."/>
        </authorList>
    </citation>
    <scope>NUCLEOTIDE SEQUENCE [LARGE SCALE GENOMIC DNA]</scope>
    <source>
        <strain evidence="16">DG5</strain>
    </source>
</reference>
<dbReference type="GO" id="GO:0047480">
    <property type="term" value="F:UDP-N-acetylmuramoyl-tripeptide-D-alanyl-D-alanine ligase activity"/>
    <property type="evidence" value="ECO:0007669"/>
    <property type="project" value="UniProtKB-UniRule"/>
</dbReference>
<feature type="domain" description="Mur ligase C-terminal" evidence="13">
    <location>
        <begin position="323"/>
        <end position="444"/>
    </location>
</feature>
<dbReference type="Gene3D" id="3.40.1390.10">
    <property type="entry name" value="MurE/MurF, N-terminal domain"/>
    <property type="match status" value="1"/>
</dbReference>
<dbReference type="PANTHER" id="PTHR43024">
    <property type="entry name" value="UDP-N-ACETYLMURAMOYL-TRIPEPTIDE--D-ALANYL-D-ALANINE LIGASE"/>
    <property type="match status" value="1"/>
</dbReference>
<accession>A0A078KL54</accession>
<evidence type="ECO:0000256" key="3">
    <source>
        <dbReference type="ARBA" id="ARBA00022618"/>
    </source>
</evidence>
<dbReference type="GO" id="GO:0009252">
    <property type="term" value="P:peptidoglycan biosynthetic process"/>
    <property type="evidence" value="ECO:0007669"/>
    <property type="project" value="UniProtKB-UniRule"/>
</dbReference>
<keyword evidence="7 10" id="KW-0573">Peptidoglycan synthesis</keyword>
<dbReference type="GO" id="GO:0051301">
    <property type="term" value="P:cell division"/>
    <property type="evidence" value="ECO:0007669"/>
    <property type="project" value="UniProtKB-KW"/>
</dbReference>
<dbReference type="Pfam" id="PF01225">
    <property type="entry name" value="Mur_ligase"/>
    <property type="match status" value="1"/>
</dbReference>
<evidence type="ECO:0000259" key="13">
    <source>
        <dbReference type="Pfam" id="PF02875"/>
    </source>
</evidence>
<evidence type="ECO:0000313" key="15">
    <source>
        <dbReference type="EMBL" id="CDZ24431.1"/>
    </source>
</evidence>
<evidence type="ECO:0000256" key="11">
    <source>
        <dbReference type="RuleBase" id="RU004136"/>
    </source>
</evidence>
<dbReference type="GO" id="GO:0071555">
    <property type="term" value="P:cell wall organization"/>
    <property type="evidence" value="ECO:0007669"/>
    <property type="project" value="UniProtKB-KW"/>
</dbReference>
<feature type="domain" description="Mur ligase N-terminal catalytic" evidence="12">
    <location>
        <begin position="25"/>
        <end position="97"/>
    </location>
</feature>
<dbReference type="InterPro" id="IPR036565">
    <property type="entry name" value="Mur-like_cat_sf"/>
</dbReference>
<dbReference type="HOGENOM" id="CLU_031507_1_2_9"/>
<dbReference type="InterPro" id="IPR004101">
    <property type="entry name" value="Mur_ligase_C"/>
</dbReference>
<dbReference type="SUPFAM" id="SSF63418">
    <property type="entry name" value="MurE/MurF N-terminal domain"/>
    <property type="match status" value="1"/>
</dbReference>
<evidence type="ECO:0000256" key="5">
    <source>
        <dbReference type="ARBA" id="ARBA00022840"/>
    </source>
</evidence>
<sequence length="462" mass="50088">MEKISLGFILNATGGRLTRECFNIKISSVSTDTRKIKPGSLFIALRGERFDGHDFIETAFEKGAYAALSEKPVENTSRPVIMVKDTHSALLHLAQSYRMLFSIPVVGVTGSVGKTSTKDAISAVLSQKYKTHKNEGNLNNEIGMPMTVFGLDKTYGAAVFEMGMSGFGEISRLSRVAKPDVGVITNIGVAHIGKLGSRENILKAKLEIIDGMKPDGELILNGDNDLLSGYITEAKGKLPIHLTSYGINNRSGVYANNIETTSEGSYFDINYHGGRIRAFMPVPGEHNIYNALAAFCVGMKLNVDPRLIVEGLASYKPSGMRQKIEKIGGVTFIEDCYNASPDSMAAAFGVLNAVKTGRSIAVLADMLELGDRSQQAHFDVGRNAAQSGVDVLLCCGNDARYICEGYDSVKTGGKSYFFEDKQLLGQALLDLLKAGDTVIFKGSRGMKLEETVKTVYEGWKNK</sequence>
<dbReference type="OrthoDB" id="9801978at2"/>
<dbReference type="InterPro" id="IPR000713">
    <property type="entry name" value="Mur_ligase_N"/>
</dbReference>
<evidence type="ECO:0000256" key="2">
    <source>
        <dbReference type="ARBA" id="ARBA00022598"/>
    </source>
</evidence>
<comment type="pathway">
    <text evidence="10 11">Cell wall biogenesis; peptidoglycan biosynthesis.</text>
</comment>
<dbReference type="SUPFAM" id="SSF53244">
    <property type="entry name" value="MurD-like peptide ligases, peptide-binding domain"/>
    <property type="match status" value="1"/>
</dbReference>
<evidence type="ECO:0000259" key="14">
    <source>
        <dbReference type="Pfam" id="PF08245"/>
    </source>
</evidence>
<dbReference type="Proteomes" id="UP000032431">
    <property type="component" value="Chromosome I"/>
</dbReference>
<keyword evidence="8 10" id="KW-0131">Cell cycle</keyword>
<organism evidence="15 16">
    <name type="scientific">[Clostridium] cellulosi</name>
    <dbReference type="NCBI Taxonomy" id="29343"/>
    <lineage>
        <taxon>Bacteria</taxon>
        <taxon>Bacillati</taxon>
        <taxon>Bacillota</taxon>
        <taxon>Clostridia</taxon>
        <taxon>Eubacteriales</taxon>
        <taxon>Oscillospiraceae</taxon>
        <taxon>Oscillospiraceae incertae sedis</taxon>
    </lineage>
</organism>
<dbReference type="InterPro" id="IPR035911">
    <property type="entry name" value="MurE/MurF_N"/>
</dbReference>
<dbReference type="AlphaFoldDB" id="A0A078KL54"/>
<dbReference type="Pfam" id="PF02875">
    <property type="entry name" value="Mur_ligase_C"/>
    <property type="match status" value="1"/>
</dbReference>
<dbReference type="InterPro" id="IPR051046">
    <property type="entry name" value="MurCDEF_CellWall_CoF430Synth"/>
</dbReference>
<keyword evidence="16" id="KW-1185">Reference proteome</keyword>